<dbReference type="PANTHER" id="PTHR22642">
    <property type="entry name" value="IMIDAZOLONEPROPIONASE"/>
    <property type="match status" value="1"/>
</dbReference>
<reference evidence="2 3" key="1">
    <citation type="journal article" date="2011" name="Science">
        <title>The Selaginella genome identifies genetic changes associated with the evolution of vascular plants.</title>
        <authorList>
            <person name="Banks J.A."/>
            <person name="Nishiyama T."/>
            <person name="Hasebe M."/>
            <person name="Bowman J.L."/>
            <person name="Gribskov M."/>
            <person name="dePamphilis C."/>
            <person name="Albert V.A."/>
            <person name="Aono N."/>
            <person name="Aoyama T."/>
            <person name="Ambrose B.A."/>
            <person name="Ashton N.W."/>
            <person name="Axtell M.J."/>
            <person name="Barker E."/>
            <person name="Barker M.S."/>
            <person name="Bennetzen J.L."/>
            <person name="Bonawitz N.D."/>
            <person name="Chapple C."/>
            <person name="Cheng C."/>
            <person name="Correa L.G."/>
            <person name="Dacre M."/>
            <person name="DeBarry J."/>
            <person name="Dreyer I."/>
            <person name="Elias M."/>
            <person name="Engstrom E.M."/>
            <person name="Estelle M."/>
            <person name="Feng L."/>
            <person name="Finet C."/>
            <person name="Floyd S.K."/>
            <person name="Frommer W.B."/>
            <person name="Fujita T."/>
            <person name="Gramzow L."/>
            <person name="Gutensohn M."/>
            <person name="Harholt J."/>
            <person name="Hattori M."/>
            <person name="Heyl A."/>
            <person name="Hirai T."/>
            <person name="Hiwatashi Y."/>
            <person name="Ishikawa M."/>
            <person name="Iwata M."/>
            <person name="Karol K.G."/>
            <person name="Koehler B."/>
            <person name="Kolukisaoglu U."/>
            <person name="Kubo M."/>
            <person name="Kurata T."/>
            <person name="Lalonde S."/>
            <person name="Li K."/>
            <person name="Li Y."/>
            <person name="Litt A."/>
            <person name="Lyons E."/>
            <person name="Manning G."/>
            <person name="Maruyama T."/>
            <person name="Michael T.P."/>
            <person name="Mikami K."/>
            <person name="Miyazaki S."/>
            <person name="Morinaga S."/>
            <person name="Murata T."/>
            <person name="Mueller-Roeber B."/>
            <person name="Nelson D.R."/>
            <person name="Obara M."/>
            <person name="Oguri Y."/>
            <person name="Olmstead R.G."/>
            <person name="Onodera N."/>
            <person name="Petersen B.L."/>
            <person name="Pils B."/>
            <person name="Prigge M."/>
            <person name="Rensing S.A."/>
            <person name="Riano-Pachon D.M."/>
            <person name="Roberts A.W."/>
            <person name="Sato Y."/>
            <person name="Scheller H.V."/>
            <person name="Schulz B."/>
            <person name="Schulz C."/>
            <person name="Shakirov E.V."/>
            <person name="Shibagaki N."/>
            <person name="Shinohara N."/>
            <person name="Shippen D.E."/>
            <person name="Soerensen I."/>
            <person name="Sotooka R."/>
            <person name="Sugimoto N."/>
            <person name="Sugita M."/>
            <person name="Sumikawa N."/>
            <person name="Tanurdzic M."/>
            <person name="Theissen G."/>
            <person name="Ulvskov P."/>
            <person name="Wakazuki S."/>
            <person name="Weng J.K."/>
            <person name="Willats W.W."/>
            <person name="Wipf D."/>
            <person name="Wolf P.G."/>
            <person name="Yang L."/>
            <person name="Zimmer A.D."/>
            <person name="Zhu Q."/>
            <person name="Mitros T."/>
            <person name="Hellsten U."/>
            <person name="Loque D."/>
            <person name="Otillar R."/>
            <person name="Salamov A."/>
            <person name="Schmutz J."/>
            <person name="Shapiro H."/>
            <person name="Lindquist E."/>
            <person name="Lucas S."/>
            <person name="Rokhsar D."/>
            <person name="Grigoriev I.V."/>
        </authorList>
    </citation>
    <scope>NUCLEOTIDE SEQUENCE [LARGE SCALE GENOMIC DNA]</scope>
</reference>
<feature type="region of interest" description="Disordered" evidence="1">
    <location>
        <begin position="1"/>
        <end position="29"/>
    </location>
</feature>
<dbReference type="AlphaFoldDB" id="D8T7S1"/>
<keyword evidence="3" id="KW-1185">Reference proteome</keyword>
<evidence type="ECO:0000313" key="2">
    <source>
        <dbReference type="EMBL" id="EFJ07245.1"/>
    </source>
</evidence>
<evidence type="ECO:0008006" key="4">
    <source>
        <dbReference type="Google" id="ProtNLM"/>
    </source>
</evidence>
<dbReference type="Gramene" id="EFJ07245">
    <property type="protein sequence ID" value="EFJ07245"/>
    <property type="gene ID" value="SELMODRAFT_429929"/>
</dbReference>
<dbReference type="SUPFAM" id="SSF56112">
    <property type="entry name" value="Protein kinase-like (PK-like)"/>
    <property type="match status" value="1"/>
</dbReference>
<dbReference type="Proteomes" id="UP000001514">
    <property type="component" value="Unassembled WGS sequence"/>
</dbReference>
<protein>
    <recommendedName>
        <fullName evidence="4">Protein kinase domain-containing protein</fullName>
    </recommendedName>
</protein>
<sequence length="183" mass="20040">MVSLLGNGGSSESTWRNPHSHGENTSGWSHPEERIAAWDVVAGYTSSAVYAAALEDLVGLLTPGKFADFVVLSESPFGQGTGIFPPVHICENIGEEKAARIIKQLVKTFKEIYLRGVVHQNLKVDNILSKPNMHDKWSGVKRSAPSLENKKVRVALKKMPATSTSLMSMAGKHFQWLPRTTAE</sequence>
<organism evidence="3">
    <name type="scientific">Selaginella moellendorffii</name>
    <name type="common">Spikemoss</name>
    <dbReference type="NCBI Taxonomy" id="88036"/>
    <lineage>
        <taxon>Eukaryota</taxon>
        <taxon>Viridiplantae</taxon>
        <taxon>Streptophyta</taxon>
        <taxon>Embryophyta</taxon>
        <taxon>Tracheophyta</taxon>
        <taxon>Lycopodiopsida</taxon>
        <taxon>Selaginellales</taxon>
        <taxon>Selaginellaceae</taxon>
        <taxon>Selaginella</taxon>
    </lineage>
</organism>
<dbReference type="HOGENOM" id="CLU_126812_0_0_1"/>
<dbReference type="KEGG" id="smo:SELMODRAFT_429929"/>
<evidence type="ECO:0000256" key="1">
    <source>
        <dbReference type="SAM" id="MobiDB-lite"/>
    </source>
</evidence>
<dbReference type="Gene3D" id="3.20.20.140">
    <property type="entry name" value="Metal-dependent hydrolases"/>
    <property type="match status" value="1"/>
</dbReference>
<dbReference type="InParanoid" id="D8T7S1"/>
<dbReference type="InterPro" id="IPR011009">
    <property type="entry name" value="Kinase-like_dom_sf"/>
</dbReference>
<dbReference type="InterPro" id="IPR011059">
    <property type="entry name" value="Metal-dep_hydrolase_composite"/>
</dbReference>
<dbReference type="EMBL" id="GL377687">
    <property type="protein sequence ID" value="EFJ07245.1"/>
    <property type="molecule type" value="Genomic_DNA"/>
</dbReference>
<dbReference type="GO" id="GO:0016810">
    <property type="term" value="F:hydrolase activity, acting on carbon-nitrogen (but not peptide) bonds"/>
    <property type="evidence" value="ECO:0007669"/>
    <property type="project" value="InterPro"/>
</dbReference>
<evidence type="ECO:0000313" key="3">
    <source>
        <dbReference type="Proteomes" id="UP000001514"/>
    </source>
</evidence>
<accession>D8T7S1</accession>
<name>D8T7S1_SELML</name>
<feature type="compositionally biased region" description="Polar residues" evidence="1">
    <location>
        <begin position="10"/>
        <end position="28"/>
    </location>
</feature>
<gene>
    <name evidence="2" type="ORF">SELMODRAFT_429929</name>
</gene>
<dbReference type="PANTHER" id="PTHR22642:SF2">
    <property type="entry name" value="PROTEIN LONG AFTER FAR-RED 3"/>
    <property type="match status" value="1"/>
</dbReference>
<proteinExistence type="predicted"/>
<dbReference type="Gene3D" id="2.30.40.10">
    <property type="entry name" value="Urease, subunit C, domain 1"/>
    <property type="match status" value="1"/>
</dbReference>